<sequence length="290" mass="31581">MPVMSPSIVVLATPTATSEQAAQYAAVLGEPLQARLILLHHYREVASAPELVTMTATNTYRSQAEMAAALQHLTRQLPASTQVMASTQAEVEMIAEAVDRYHPLLLVTGMSTDNSLLDQLWHNQALPVLRDTHWPLLVVPEAAPVPHAPRRIALAVDANSFVLNAASQALAPLFASWQATYTVIHAETSHEKQAFPGQRALANVRISQLLPPATALELYEEVSTPPVDGILQAVKDIQADLLVLVVRPHSFLGQLFHRSVTAQVLQQSQIPVLLLPAHGPDFPSWMARLT</sequence>
<accession>A0A1W1W0Z8</accession>
<protein>
    <submittedName>
        <fullName evidence="3">UspA domain protein</fullName>
    </submittedName>
</protein>
<reference evidence="3 4" key="1">
    <citation type="submission" date="2017-04" db="EMBL/GenBank/DDBJ databases">
        <authorList>
            <person name="Afonso C.L."/>
            <person name="Miller P.J."/>
            <person name="Scott M.A."/>
            <person name="Spackman E."/>
            <person name="Goraichik I."/>
            <person name="Dimitrov K.M."/>
            <person name="Suarez D.L."/>
            <person name="Swayne D.E."/>
        </authorList>
    </citation>
    <scope>NUCLEOTIDE SEQUENCE [LARGE SCALE GENOMIC DNA]</scope>
    <source>
        <strain evidence="3 4">DSM 11622</strain>
    </source>
</reference>
<evidence type="ECO:0000313" key="3">
    <source>
        <dbReference type="EMBL" id="SMB99193.1"/>
    </source>
</evidence>
<name>A0A1W1W0Z8_9BACT</name>
<comment type="similarity">
    <text evidence="1">Belongs to the universal stress protein A family.</text>
</comment>
<dbReference type="PANTHER" id="PTHR46268:SF6">
    <property type="entry name" value="UNIVERSAL STRESS PROTEIN UP12"/>
    <property type="match status" value="1"/>
</dbReference>
<dbReference type="Proteomes" id="UP000192266">
    <property type="component" value="Unassembled WGS sequence"/>
</dbReference>
<evidence type="ECO:0000259" key="2">
    <source>
        <dbReference type="Pfam" id="PF00582"/>
    </source>
</evidence>
<evidence type="ECO:0000313" key="4">
    <source>
        <dbReference type="Proteomes" id="UP000192266"/>
    </source>
</evidence>
<dbReference type="SUPFAM" id="SSF52402">
    <property type="entry name" value="Adenine nucleotide alpha hydrolases-like"/>
    <property type="match status" value="2"/>
</dbReference>
<proteinExistence type="inferred from homology"/>
<evidence type="ECO:0000256" key="1">
    <source>
        <dbReference type="ARBA" id="ARBA00008791"/>
    </source>
</evidence>
<feature type="domain" description="UspA" evidence="2">
    <location>
        <begin position="150"/>
        <end position="275"/>
    </location>
</feature>
<organism evidence="3 4">
    <name type="scientific">Hymenobacter roseosalivarius DSM 11622</name>
    <dbReference type="NCBI Taxonomy" id="645990"/>
    <lineage>
        <taxon>Bacteria</taxon>
        <taxon>Pseudomonadati</taxon>
        <taxon>Bacteroidota</taxon>
        <taxon>Cytophagia</taxon>
        <taxon>Cytophagales</taxon>
        <taxon>Hymenobacteraceae</taxon>
        <taxon>Hymenobacter</taxon>
    </lineage>
</organism>
<gene>
    <name evidence="3" type="ORF">SAMN00120144_0063</name>
</gene>
<dbReference type="AlphaFoldDB" id="A0A1W1W0Z8"/>
<keyword evidence="4" id="KW-1185">Reference proteome</keyword>
<dbReference type="PANTHER" id="PTHR46268">
    <property type="entry name" value="STRESS RESPONSE PROTEIN NHAX"/>
    <property type="match status" value="1"/>
</dbReference>
<dbReference type="STRING" id="645990.SAMN00120144_0063"/>
<dbReference type="CDD" id="cd00293">
    <property type="entry name" value="USP-like"/>
    <property type="match status" value="1"/>
</dbReference>
<feature type="domain" description="UspA" evidence="2">
    <location>
        <begin position="8"/>
        <end position="140"/>
    </location>
</feature>
<dbReference type="Pfam" id="PF00582">
    <property type="entry name" value="Usp"/>
    <property type="match status" value="2"/>
</dbReference>
<dbReference type="InterPro" id="IPR006016">
    <property type="entry name" value="UspA"/>
</dbReference>
<dbReference type="Gene3D" id="3.40.50.12370">
    <property type="match status" value="1"/>
</dbReference>
<dbReference type="EMBL" id="FWWW01000091">
    <property type="protein sequence ID" value="SMB99193.1"/>
    <property type="molecule type" value="Genomic_DNA"/>
</dbReference>